<dbReference type="InterPro" id="IPR006016">
    <property type="entry name" value="UspA"/>
</dbReference>
<evidence type="ECO:0000313" key="4">
    <source>
        <dbReference type="Proteomes" id="UP000216147"/>
    </source>
</evidence>
<dbReference type="PRINTS" id="PR01438">
    <property type="entry name" value="UNVRSLSTRESS"/>
</dbReference>
<gene>
    <name evidence="3" type="ORF">B7Y86_05520</name>
</gene>
<protein>
    <recommendedName>
        <fullName evidence="2">UspA domain-containing protein</fullName>
    </recommendedName>
</protein>
<evidence type="ECO:0000259" key="2">
    <source>
        <dbReference type="Pfam" id="PF00582"/>
    </source>
</evidence>
<dbReference type="PANTHER" id="PTHR46268:SF15">
    <property type="entry name" value="UNIVERSAL STRESS PROTEIN HP_0031"/>
    <property type="match status" value="1"/>
</dbReference>
<dbReference type="AlphaFoldDB" id="A0A258HL36"/>
<feature type="domain" description="UspA" evidence="2">
    <location>
        <begin position="163"/>
        <end position="280"/>
    </location>
</feature>
<dbReference type="EMBL" id="NCEQ01000005">
    <property type="protein sequence ID" value="OYX57596.1"/>
    <property type="molecule type" value="Genomic_DNA"/>
</dbReference>
<dbReference type="InterPro" id="IPR006015">
    <property type="entry name" value="Universal_stress_UspA"/>
</dbReference>
<dbReference type="Pfam" id="PF00582">
    <property type="entry name" value="Usp"/>
    <property type="match status" value="1"/>
</dbReference>
<dbReference type="SUPFAM" id="SSF52402">
    <property type="entry name" value="Adenine nucleotide alpha hydrolases-like"/>
    <property type="match status" value="2"/>
</dbReference>
<sequence>MTYSSILTLMDGSQAAVQRARIAATLAARFDARLTGVFAQPPLPLSAWDEPVYWGMPPVIPPAVPPEILAAHERRTEVQGEEARLAFEATAAAAGCRSSWLVLASDMGEGVVELTRRTDLTVLPPGRLPTVGPAGADAADLALASSGPALILPDRAADPAPGRRIVVAWNGSREAARAVRDAWPFLSTAESVHVVVVAPGEAEGPDSLLQRYFEDHGCTAEVVVVREADRGAADILRRQAEALKADLIVMGLYGHSRLRETVLGGVSHDLLRDPPVALLVSH</sequence>
<organism evidence="3 4">
    <name type="scientific">Brevundimonas subvibrioides</name>
    <dbReference type="NCBI Taxonomy" id="74313"/>
    <lineage>
        <taxon>Bacteria</taxon>
        <taxon>Pseudomonadati</taxon>
        <taxon>Pseudomonadota</taxon>
        <taxon>Alphaproteobacteria</taxon>
        <taxon>Caulobacterales</taxon>
        <taxon>Caulobacteraceae</taxon>
        <taxon>Brevundimonas</taxon>
    </lineage>
</organism>
<evidence type="ECO:0000313" key="3">
    <source>
        <dbReference type="EMBL" id="OYX57596.1"/>
    </source>
</evidence>
<dbReference type="PANTHER" id="PTHR46268">
    <property type="entry name" value="STRESS RESPONSE PROTEIN NHAX"/>
    <property type="match status" value="1"/>
</dbReference>
<accession>A0A258HL36</accession>
<name>A0A258HL36_9CAUL</name>
<comment type="similarity">
    <text evidence="1">Belongs to the universal stress protein A family.</text>
</comment>
<proteinExistence type="inferred from homology"/>
<comment type="caution">
    <text evidence="3">The sequence shown here is derived from an EMBL/GenBank/DDBJ whole genome shotgun (WGS) entry which is preliminary data.</text>
</comment>
<dbReference type="Proteomes" id="UP000216147">
    <property type="component" value="Unassembled WGS sequence"/>
</dbReference>
<dbReference type="CDD" id="cd00293">
    <property type="entry name" value="USP-like"/>
    <property type="match status" value="1"/>
</dbReference>
<dbReference type="Gene3D" id="3.40.50.12370">
    <property type="match status" value="1"/>
</dbReference>
<reference evidence="3 4" key="1">
    <citation type="submission" date="2017-03" db="EMBL/GenBank/DDBJ databases">
        <title>Lifting the veil on microbial sulfur biogeochemistry in mining wastewaters.</title>
        <authorList>
            <person name="Kantor R.S."/>
            <person name="Colenbrander Nelson T."/>
            <person name="Marshall S."/>
            <person name="Bennett D."/>
            <person name="Apte S."/>
            <person name="Camacho D."/>
            <person name="Thomas B.C."/>
            <person name="Warren L.A."/>
            <person name="Banfield J.F."/>
        </authorList>
    </citation>
    <scope>NUCLEOTIDE SEQUENCE [LARGE SCALE GENOMIC DNA]</scope>
    <source>
        <strain evidence="3">32-68-21</strain>
    </source>
</reference>
<evidence type="ECO:0000256" key="1">
    <source>
        <dbReference type="ARBA" id="ARBA00008791"/>
    </source>
</evidence>